<evidence type="ECO:0000313" key="2">
    <source>
        <dbReference type="Proteomes" id="UP001598019"/>
    </source>
</evidence>
<dbReference type="SUPFAM" id="SSF49265">
    <property type="entry name" value="Fibronectin type III"/>
    <property type="match status" value="1"/>
</dbReference>
<dbReference type="SUPFAM" id="SSF49899">
    <property type="entry name" value="Concanavalin A-like lectins/glucanases"/>
    <property type="match status" value="1"/>
</dbReference>
<proteinExistence type="predicted"/>
<dbReference type="Gene3D" id="2.60.120.200">
    <property type="match status" value="1"/>
</dbReference>
<evidence type="ECO:0000313" key="1">
    <source>
        <dbReference type="EMBL" id="MFD3408337.1"/>
    </source>
</evidence>
<keyword evidence="2" id="KW-1185">Reference proteome</keyword>
<dbReference type="Proteomes" id="UP001598019">
    <property type="component" value="Unassembled WGS sequence"/>
</dbReference>
<dbReference type="Pfam" id="PF13385">
    <property type="entry name" value="Laminin_G_3"/>
    <property type="match status" value="1"/>
</dbReference>
<comment type="caution">
    <text evidence="1">The sequence shown here is derived from an EMBL/GenBank/DDBJ whole genome shotgun (WGS) entry which is preliminary data.</text>
</comment>
<dbReference type="InterPro" id="IPR013320">
    <property type="entry name" value="ConA-like_dom_sf"/>
</dbReference>
<sequence>MKKFHLLIFLLLLTAFISNGQRIMFSRQNKYVAPSIFTPTISATSVVSTISRYGASSGGTITDNGGAPILASGICWSATSNTPTIADNKTTDGTSIGTFISSLNGLTAGVTYNVRAYATNSKGTSYGAVQTFTTTPTLVIPLVGSSLGGGKVAYVYQNGDPGYTSTTIPVLIAANADQIGSLAGGTEKWSIGGLTGNAQRVGLIGSTYEALGAGLSNTNAIISAYGNGNYAAKLARNYTDGTYTDWYLPSKNEFSKLYQNRNAIGGFSADRYWVSSEIDQPSSTNTLGISIRFSDGYTGGDSKAWNLLVRPVRTVVLNPSTTPALATTTPASSISTTSAVVAGNVTDEGMTQVSARGFVYGTSAGSSTFSITTGSGAGSFTTTLTGLTEGTTYYFRPFATNAQGISYGTAEQTFTTTFSAPNIVTNGLVLNLDAGNPSSYNGNGNTWTDLSGSGNNGTLVGGVTYNSSNQGSLVFNGNSSGTTDSYVNLPATTDFAFGSGDFTVEMWIYANTGNNVSTFISMNSITASGFAALRLEYYNSNLDAFHSSDGASHLTSQTAISPLTANNWTHLVLSRINGNAKIYLDGVEKLSYSLVGSLTALGNSRIGALDGFTNRNHSGKVAITRIYKGKGLTLSEVSTNFNAVKSRFGL</sequence>
<dbReference type="EMBL" id="JBBKXX010000002">
    <property type="protein sequence ID" value="MFD3408337.1"/>
    <property type="molecule type" value="Genomic_DNA"/>
</dbReference>
<protein>
    <submittedName>
        <fullName evidence="1">LamG-like jellyroll fold domain-containing protein</fullName>
    </submittedName>
</protein>
<dbReference type="InterPro" id="IPR036116">
    <property type="entry name" value="FN3_sf"/>
</dbReference>
<gene>
    <name evidence="1" type="ORF">SKC37_06700</name>
</gene>
<reference evidence="1 2" key="1">
    <citation type="submission" date="2024-03" db="EMBL/GenBank/DDBJ databases">
        <title>Aquirufa genome sequencing.</title>
        <authorList>
            <person name="Pitt A."/>
            <person name="Hahn M.W."/>
        </authorList>
    </citation>
    <scope>NUCLEOTIDE SEQUENCE [LARGE SCALE GENOMIC DNA]</scope>
    <source>
        <strain evidence="1 2">HETE-83D</strain>
    </source>
</reference>
<organism evidence="1 2">
    <name type="scientific">Aquirufa esocilacus</name>
    <dbReference type="NCBI Taxonomy" id="3096513"/>
    <lineage>
        <taxon>Bacteria</taxon>
        <taxon>Pseudomonadati</taxon>
        <taxon>Bacteroidota</taxon>
        <taxon>Cytophagia</taxon>
        <taxon>Cytophagales</taxon>
        <taxon>Flectobacillaceae</taxon>
        <taxon>Aquirufa</taxon>
    </lineage>
</organism>
<dbReference type="Gene3D" id="2.60.40.10">
    <property type="entry name" value="Immunoglobulins"/>
    <property type="match status" value="1"/>
</dbReference>
<dbReference type="RefSeq" id="WP_377980733.1">
    <property type="nucleotide sequence ID" value="NZ_JBBKXX010000002.1"/>
</dbReference>
<name>A0ABW6DI06_9BACT</name>
<dbReference type="InterPro" id="IPR013783">
    <property type="entry name" value="Ig-like_fold"/>
</dbReference>
<accession>A0ABW6DI06</accession>